<organism evidence="2 3">
    <name type="scientific">Trifolium pratense</name>
    <name type="common">Red clover</name>
    <dbReference type="NCBI Taxonomy" id="57577"/>
    <lineage>
        <taxon>Eukaryota</taxon>
        <taxon>Viridiplantae</taxon>
        <taxon>Streptophyta</taxon>
        <taxon>Embryophyta</taxon>
        <taxon>Tracheophyta</taxon>
        <taxon>Spermatophyta</taxon>
        <taxon>Magnoliopsida</taxon>
        <taxon>eudicotyledons</taxon>
        <taxon>Gunneridae</taxon>
        <taxon>Pentapetalae</taxon>
        <taxon>rosids</taxon>
        <taxon>fabids</taxon>
        <taxon>Fabales</taxon>
        <taxon>Fabaceae</taxon>
        <taxon>Papilionoideae</taxon>
        <taxon>50 kb inversion clade</taxon>
        <taxon>NPAAA clade</taxon>
        <taxon>Hologalegina</taxon>
        <taxon>IRL clade</taxon>
        <taxon>Trifolieae</taxon>
        <taxon>Trifolium</taxon>
    </lineage>
</organism>
<reference evidence="2 3" key="1">
    <citation type="journal article" date="2014" name="Am. J. Bot.">
        <title>Genome assembly and annotation for red clover (Trifolium pratense; Fabaceae).</title>
        <authorList>
            <person name="Istvanek J."/>
            <person name="Jaros M."/>
            <person name="Krenek A."/>
            <person name="Repkova J."/>
        </authorList>
    </citation>
    <scope>NUCLEOTIDE SEQUENCE [LARGE SCALE GENOMIC DNA]</scope>
    <source>
        <strain evidence="3">cv. Tatra</strain>
        <tissue evidence="2">Young leaves</tissue>
    </source>
</reference>
<dbReference type="InterPro" id="IPR000477">
    <property type="entry name" value="RT_dom"/>
</dbReference>
<dbReference type="PROSITE" id="PS50878">
    <property type="entry name" value="RT_POL"/>
    <property type="match status" value="1"/>
</dbReference>
<dbReference type="STRING" id="57577.A0A2K3NRE5"/>
<feature type="domain" description="Reverse transcriptase" evidence="1">
    <location>
        <begin position="1"/>
        <end position="134"/>
    </location>
</feature>
<dbReference type="Pfam" id="PF00078">
    <property type="entry name" value="RVT_1"/>
    <property type="match status" value="1"/>
</dbReference>
<accession>A0A2K3NRE5</accession>
<dbReference type="AlphaFoldDB" id="A0A2K3NRE5"/>
<proteinExistence type="predicted"/>
<protein>
    <submittedName>
        <fullName evidence="2">Ribonuclease H</fullName>
    </submittedName>
</protein>
<gene>
    <name evidence="2" type="ORF">L195_g002041</name>
</gene>
<evidence type="ECO:0000259" key="1">
    <source>
        <dbReference type="PROSITE" id="PS50878"/>
    </source>
</evidence>
<evidence type="ECO:0000313" key="3">
    <source>
        <dbReference type="Proteomes" id="UP000236291"/>
    </source>
</evidence>
<sequence>MISFSLIISNHRPEKAPLSPYLFILCSDVLSGLIRKEEISKNIHGIKVARIAPQLSHLLFADDSLLFSRVATHEVGKILNILAAYQQASGQVVNLDKSEASFIRNVPTNDKTMICNMMGVKVVEAQSRYLGFPIPFGR</sequence>
<reference evidence="2 3" key="2">
    <citation type="journal article" date="2017" name="Front. Plant Sci.">
        <title>Gene Classification and Mining of Molecular Markers Useful in Red Clover (Trifolium pratense) Breeding.</title>
        <authorList>
            <person name="Istvanek J."/>
            <person name="Dluhosova J."/>
            <person name="Dluhos P."/>
            <person name="Patkova L."/>
            <person name="Nedelnik J."/>
            <person name="Repkova J."/>
        </authorList>
    </citation>
    <scope>NUCLEOTIDE SEQUENCE [LARGE SCALE GENOMIC DNA]</scope>
    <source>
        <strain evidence="3">cv. Tatra</strain>
        <tissue evidence="2">Young leaves</tissue>
    </source>
</reference>
<dbReference type="EMBL" id="ASHM01000872">
    <property type="protein sequence ID" value="PNY05587.1"/>
    <property type="molecule type" value="Genomic_DNA"/>
</dbReference>
<dbReference type="Proteomes" id="UP000236291">
    <property type="component" value="Unassembled WGS sequence"/>
</dbReference>
<name>A0A2K3NRE5_TRIPR</name>
<comment type="caution">
    <text evidence="2">The sequence shown here is derived from an EMBL/GenBank/DDBJ whole genome shotgun (WGS) entry which is preliminary data.</text>
</comment>
<evidence type="ECO:0000313" key="2">
    <source>
        <dbReference type="EMBL" id="PNY05587.1"/>
    </source>
</evidence>